<dbReference type="InterPro" id="IPR015422">
    <property type="entry name" value="PyrdxlP-dep_Trfase_small"/>
</dbReference>
<gene>
    <name evidence="6" type="ORF">IW245_001008</name>
</gene>
<dbReference type="Gene3D" id="3.90.1150.10">
    <property type="entry name" value="Aspartate Aminotransferase, domain 1"/>
    <property type="match status" value="1"/>
</dbReference>
<dbReference type="InterPro" id="IPR015424">
    <property type="entry name" value="PyrdxlP-dep_Trfase"/>
</dbReference>
<dbReference type="SUPFAM" id="SSF53383">
    <property type="entry name" value="PLP-dependent transferases"/>
    <property type="match status" value="1"/>
</dbReference>
<evidence type="ECO:0000256" key="1">
    <source>
        <dbReference type="ARBA" id="ARBA00001933"/>
    </source>
</evidence>
<evidence type="ECO:0000256" key="3">
    <source>
        <dbReference type="ARBA" id="ARBA00022679"/>
    </source>
</evidence>
<dbReference type="Gene3D" id="3.40.640.10">
    <property type="entry name" value="Type I PLP-dependent aspartate aminotransferase-like (Major domain)"/>
    <property type="match status" value="1"/>
</dbReference>
<evidence type="ECO:0000256" key="5">
    <source>
        <dbReference type="SAM" id="MobiDB-lite"/>
    </source>
</evidence>
<keyword evidence="6" id="KW-0012">Acyltransferase</keyword>
<sequence length="404" mass="41247">MMDRAGAAGSGHSGGRAVDFTSALFLGMVHPSGELRPWRRLTTGAPAVLGVPAAAVRVARDLAGLTGGEAAVLARSTLHGLLDAVPCAAGRTGRVLLDSGVYPVARWAAAGAGCPVDTFAHHDPASLAVAVARHPRHRPVVLADGLCVACGPVPLAAYLRVLRPYDGLVILDDTQALGLLGTRQSGPPRDVHRPGNGPVDGDAASGTDHGWDETGLRRAPYGLGGGGSLRWHGVDPARVLVVASLAKAFGAPVAAVVGPGELIAAVARSGPAQVHTSPPSSADLRAAEHALDRNDAVGDRLRVRLAGLVGRFRHRVRAAGLPLGAGPLPIQRVPLGAAGPGVHRRLGEAGVRAVLARVGGHREVAVTFAVTARHRPADIDVAARALVDAVRAEARARAADRGSR</sequence>
<dbReference type="EC" id="2.3.1.47" evidence="2"/>
<keyword evidence="7" id="KW-1185">Reference proteome</keyword>
<feature type="region of interest" description="Disordered" evidence="5">
    <location>
        <begin position="181"/>
        <end position="213"/>
    </location>
</feature>
<comment type="cofactor">
    <cofactor evidence="1">
        <name>pyridoxal 5'-phosphate</name>
        <dbReference type="ChEBI" id="CHEBI:597326"/>
    </cofactor>
</comment>
<evidence type="ECO:0000256" key="4">
    <source>
        <dbReference type="ARBA" id="ARBA00047715"/>
    </source>
</evidence>
<comment type="catalytic activity">
    <reaction evidence="4">
        <text>6-carboxyhexanoyl-[ACP] + L-alanine + H(+) = (8S)-8-amino-7-oxononanoate + holo-[ACP] + CO2</text>
        <dbReference type="Rhea" id="RHEA:42288"/>
        <dbReference type="Rhea" id="RHEA-COMP:9685"/>
        <dbReference type="Rhea" id="RHEA-COMP:9955"/>
        <dbReference type="ChEBI" id="CHEBI:15378"/>
        <dbReference type="ChEBI" id="CHEBI:16526"/>
        <dbReference type="ChEBI" id="CHEBI:57972"/>
        <dbReference type="ChEBI" id="CHEBI:64479"/>
        <dbReference type="ChEBI" id="CHEBI:78846"/>
        <dbReference type="ChEBI" id="CHEBI:149468"/>
        <dbReference type="EC" id="2.3.1.47"/>
    </reaction>
</comment>
<dbReference type="AlphaFoldDB" id="A0A8J7GAK0"/>
<comment type="caution">
    <text evidence="6">The sequence shown here is derived from an EMBL/GenBank/DDBJ whole genome shotgun (WGS) entry which is preliminary data.</text>
</comment>
<evidence type="ECO:0000313" key="6">
    <source>
        <dbReference type="EMBL" id="MBG6134814.1"/>
    </source>
</evidence>
<name>A0A8J7GAK0_9ACTN</name>
<proteinExistence type="predicted"/>
<protein>
    <recommendedName>
        <fullName evidence="2">8-amino-7-oxononanoate synthase</fullName>
        <ecNumber evidence="2">2.3.1.47</ecNumber>
    </recommendedName>
</protein>
<keyword evidence="3 6" id="KW-0808">Transferase</keyword>
<dbReference type="GO" id="GO:0008710">
    <property type="term" value="F:8-amino-7-oxononanoate synthase activity"/>
    <property type="evidence" value="ECO:0007669"/>
    <property type="project" value="UniProtKB-EC"/>
</dbReference>
<evidence type="ECO:0000256" key="2">
    <source>
        <dbReference type="ARBA" id="ARBA00013187"/>
    </source>
</evidence>
<accession>A0A8J7GAK0</accession>
<organism evidence="6 7">
    <name type="scientific">Longispora fulva</name>
    <dbReference type="NCBI Taxonomy" id="619741"/>
    <lineage>
        <taxon>Bacteria</taxon>
        <taxon>Bacillati</taxon>
        <taxon>Actinomycetota</taxon>
        <taxon>Actinomycetes</taxon>
        <taxon>Micromonosporales</taxon>
        <taxon>Micromonosporaceae</taxon>
        <taxon>Longispora</taxon>
    </lineage>
</organism>
<dbReference type="InterPro" id="IPR015421">
    <property type="entry name" value="PyrdxlP-dep_Trfase_major"/>
</dbReference>
<dbReference type="InterPro" id="IPR050087">
    <property type="entry name" value="AON_synthase_class-II"/>
</dbReference>
<dbReference type="EMBL" id="JADOUF010000001">
    <property type="protein sequence ID" value="MBG6134814.1"/>
    <property type="molecule type" value="Genomic_DNA"/>
</dbReference>
<dbReference type="Proteomes" id="UP000622552">
    <property type="component" value="Unassembled WGS sequence"/>
</dbReference>
<reference evidence="6" key="1">
    <citation type="submission" date="2020-11" db="EMBL/GenBank/DDBJ databases">
        <title>Sequencing the genomes of 1000 actinobacteria strains.</title>
        <authorList>
            <person name="Klenk H.-P."/>
        </authorList>
    </citation>
    <scope>NUCLEOTIDE SEQUENCE</scope>
    <source>
        <strain evidence="6">DSM 45356</strain>
    </source>
</reference>
<evidence type="ECO:0000313" key="7">
    <source>
        <dbReference type="Proteomes" id="UP000622552"/>
    </source>
</evidence>
<dbReference type="PANTHER" id="PTHR13693">
    <property type="entry name" value="CLASS II AMINOTRANSFERASE/8-AMINO-7-OXONONANOATE SYNTHASE"/>
    <property type="match status" value="1"/>
</dbReference>